<reference evidence="2" key="1">
    <citation type="submission" date="2011-07" db="EMBL/GenBank/DDBJ databases">
        <authorList>
            <consortium name="Caenorhabditis brenneri Sequencing and Analysis Consortium"/>
            <person name="Wilson R.K."/>
        </authorList>
    </citation>
    <scope>NUCLEOTIDE SEQUENCE [LARGE SCALE GENOMIC DNA]</scope>
    <source>
        <strain evidence="2">PB2801</strain>
    </source>
</reference>
<name>G0NNT1_CAEBE</name>
<proteinExistence type="predicted"/>
<evidence type="ECO:0000313" key="2">
    <source>
        <dbReference type="Proteomes" id="UP000008068"/>
    </source>
</evidence>
<dbReference type="EMBL" id="GL379916">
    <property type="protein sequence ID" value="EGT34918.1"/>
    <property type="molecule type" value="Genomic_DNA"/>
</dbReference>
<gene>
    <name evidence="1" type="ORF">CAEBREN_19910</name>
</gene>
<protein>
    <submittedName>
        <fullName evidence="1">Uncharacterized protein</fullName>
    </submittedName>
</protein>
<dbReference type="Proteomes" id="UP000008068">
    <property type="component" value="Unassembled WGS sequence"/>
</dbReference>
<dbReference type="HOGENOM" id="CLU_2869670_0_0_1"/>
<organism evidence="2">
    <name type="scientific">Caenorhabditis brenneri</name>
    <name type="common">Nematode worm</name>
    <dbReference type="NCBI Taxonomy" id="135651"/>
    <lineage>
        <taxon>Eukaryota</taxon>
        <taxon>Metazoa</taxon>
        <taxon>Ecdysozoa</taxon>
        <taxon>Nematoda</taxon>
        <taxon>Chromadorea</taxon>
        <taxon>Rhabditida</taxon>
        <taxon>Rhabditina</taxon>
        <taxon>Rhabditomorpha</taxon>
        <taxon>Rhabditoidea</taxon>
        <taxon>Rhabditidae</taxon>
        <taxon>Peloderinae</taxon>
        <taxon>Caenorhabditis</taxon>
    </lineage>
</organism>
<evidence type="ECO:0000313" key="1">
    <source>
        <dbReference type="EMBL" id="EGT34918.1"/>
    </source>
</evidence>
<keyword evidence="2" id="KW-1185">Reference proteome</keyword>
<dbReference type="AlphaFoldDB" id="G0NNT1"/>
<accession>G0NNT1</accession>
<sequence>MALARVVTALDSFNFLAENVLSPNFSTAIQNAQKTDEYAIRRILKDDAYNMLLGLFKAWKNLNM</sequence>
<dbReference type="InParanoid" id="G0NNT1"/>